<sequence>MILAIIAYVAPSAVEAHDGHVHCGHNRRAAAMVDAKAPLAGPALATSLHVPGFMGWLRGAPRLRTLPVRATASLKAADADEGCCPGACKRCRCGTAVCGTLGIPAAPTSLSAPLFKAVVMVPDDVAGHEGAGPEALRKPPRTVA</sequence>
<dbReference type="EMBL" id="JAUSWL010000001">
    <property type="protein sequence ID" value="MDQ0541514.1"/>
    <property type="molecule type" value="Genomic_DNA"/>
</dbReference>
<name>A0AAJ1WSC8_9HYPH</name>
<comment type="caution">
    <text evidence="1">The sequence shown here is derived from an EMBL/GenBank/DDBJ whole genome shotgun (WGS) entry which is preliminary data.</text>
</comment>
<accession>A0AAJ1WSC8</accession>
<protein>
    <submittedName>
        <fullName evidence="1">Uncharacterized protein</fullName>
    </submittedName>
</protein>
<dbReference type="RefSeq" id="WP_230364971.1">
    <property type="nucleotide sequence ID" value="NZ_JAJALK010000001.1"/>
</dbReference>
<dbReference type="AlphaFoldDB" id="A0AAJ1WSC8"/>
<evidence type="ECO:0000313" key="1">
    <source>
        <dbReference type="EMBL" id="MDQ0541514.1"/>
    </source>
</evidence>
<gene>
    <name evidence="1" type="ORF">QO001_000422</name>
</gene>
<evidence type="ECO:0000313" key="2">
    <source>
        <dbReference type="Proteomes" id="UP001223420"/>
    </source>
</evidence>
<proteinExistence type="predicted"/>
<reference evidence="1" key="1">
    <citation type="submission" date="2023-07" db="EMBL/GenBank/DDBJ databases">
        <title>Genomic Encyclopedia of Type Strains, Phase IV (KMG-IV): sequencing the most valuable type-strain genomes for metagenomic binning, comparative biology and taxonomic classification.</title>
        <authorList>
            <person name="Goeker M."/>
        </authorList>
    </citation>
    <scope>NUCLEOTIDE SEQUENCE</scope>
    <source>
        <strain evidence="1">DSM 19569</strain>
    </source>
</reference>
<organism evidence="1 2">
    <name type="scientific">Methylobacterium brachiatum</name>
    <dbReference type="NCBI Taxonomy" id="269660"/>
    <lineage>
        <taxon>Bacteria</taxon>
        <taxon>Pseudomonadati</taxon>
        <taxon>Pseudomonadota</taxon>
        <taxon>Alphaproteobacteria</taxon>
        <taxon>Hyphomicrobiales</taxon>
        <taxon>Methylobacteriaceae</taxon>
        <taxon>Methylobacterium</taxon>
    </lineage>
</organism>
<dbReference type="Proteomes" id="UP001223420">
    <property type="component" value="Unassembled WGS sequence"/>
</dbReference>